<organism evidence="10 11">
    <name type="scientific">Chryseobacterium taiwanense</name>
    <dbReference type="NCBI Taxonomy" id="363331"/>
    <lineage>
        <taxon>Bacteria</taxon>
        <taxon>Pseudomonadati</taxon>
        <taxon>Bacteroidota</taxon>
        <taxon>Flavobacteriia</taxon>
        <taxon>Flavobacteriales</taxon>
        <taxon>Weeksellaceae</taxon>
        <taxon>Chryseobacterium group</taxon>
        <taxon>Chryseobacterium</taxon>
    </lineage>
</organism>
<evidence type="ECO:0000259" key="9">
    <source>
        <dbReference type="Pfam" id="PF12704"/>
    </source>
</evidence>
<dbReference type="GO" id="GO:0022857">
    <property type="term" value="F:transmembrane transporter activity"/>
    <property type="evidence" value="ECO:0007669"/>
    <property type="project" value="TreeGrafter"/>
</dbReference>
<keyword evidence="10" id="KW-0067">ATP-binding</keyword>
<dbReference type="Proteomes" id="UP000031167">
    <property type="component" value="Unassembled WGS sequence"/>
</dbReference>
<proteinExistence type="inferred from homology"/>
<dbReference type="STRING" id="363331.RM51_06860"/>
<feature type="domain" description="MacB-like periplasmic core" evidence="9">
    <location>
        <begin position="24"/>
        <end position="254"/>
    </location>
</feature>
<accession>A0A0B4CQ81</accession>
<dbReference type="PANTHER" id="PTHR30572:SF4">
    <property type="entry name" value="ABC TRANSPORTER PERMEASE YTRF"/>
    <property type="match status" value="1"/>
</dbReference>
<sequence>MNIIFKKDTWQEIYYSLRNNKLRTFLTMIGVGWGMFLYVSLLGAAKGMENGFDKLFSGFATNSIFLWAQNTAIPYDGFPKGRQLHLNLPDIQMLKNKIPEIDYISPQNSRGSFTGTPGESMSRNGKNAVYSLTGDYPVGNKISEKKLIFGRYINDADVSGNKNVVVIGEEIYKNFFESKKNENPLGKSINIKGIFFNVIGVFRVKKGGGFENDRTAFIPLSTYTKMYNAGDQIDMFAIVSKPNVDVNQVEEKVKLALKARNKVSPEDTNAFGSFNLGKEFKKLTGFLTGMQLLTIIVGTLTILAGVIAISNILLITVKERTKEIGIRRALGAKPSEVRNQILLESVVITLSSGLIGFILGIFLLMTLNALTQNQDSFPFYNPTVNYGNVFSAMSVMVILGLIIGMIPAQRAVKIRPIEALRTE</sequence>
<dbReference type="AlphaFoldDB" id="A0A0B4CQ81"/>
<reference evidence="10 11" key="1">
    <citation type="submission" date="2014-12" db="EMBL/GenBank/DDBJ databases">
        <title>Genome sequencing of Chryseobacterium taiwanense TPW19.</title>
        <authorList>
            <person name="Tan P.W."/>
            <person name="Chan K.-G."/>
        </authorList>
    </citation>
    <scope>NUCLEOTIDE SEQUENCE [LARGE SCALE GENOMIC DNA]</scope>
    <source>
        <strain evidence="10 11">TPW19</strain>
    </source>
</reference>
<keyword evidence="4 7" id="KW-1133">Transmembrane helix</keyword>
<evidence type="ECO:0000256" key="1">
    <source>
        <dbReference type="ARBA" id="ARBA00004651"/>
    </source>
</evidence>
<comment type="similarity">
    <text evidence="6">Belongs to the ABC-4 integral membrane protein family.</text>
</comment>
<dbReference type="RefSeq" id="WP_039366720.1">
    <property type="nucleotide sequence ID" value="NZ_JWTA01000005.1"/>
</dbReference>
<gene>
    <name evidence="10" type="ORF">RM51_06860</name>
</gene>
<dbReference type="GO" id="GO:0005524">
    <property type="term" value="F:ATP binding"/>
    <property type="evidence" value="ECO:0007669"/>
    <property type="project" value="UniProtKB-KW"/>
</dbReference>
<feature type="transmembrane region" description="Helical" evidence="7">
    <location>
        <begin position="341"/>
        <end position="365"/>
    </location>
</feature>
<evidence type="ECO:0000313" key="10">
    <source>
        <dbReference type="EMBL" id="KIC63394.1"/>
    </source>
</evidence>
<evidence type="ECO:0000259" key="8">
    <source>
        <dbReference type="Pfam" id="PF02687"/>
    </source>
</evidence>
<dbReference type="InterPro" id="IPR003838">
    <property type="entry name" value="ABC3_permease_C"/>
</dbReference>
<dbReference type="GO" id="GO:0005886">
    <property type="term" value="C:plasma membrane"/>
    <property type="evidence" value="ECO:0007669"/>
    <property type="project" value="UniProtKB-SubCell"/>
</dbReference>
<dbReference type="InterPro" id="IPR050250">
    <property type="entry name" value="Macrolide_Exporter_MacB"/>
</dbReference>
<dbReference type="PANTHER" id="PTHR30572">
    <property type="entry name" value="MEMBRANE COMPONENT OF TRANSPORTER-RELATED"/>
    <property type="match status" value="1"/>
</dbReference>
<dbReference type="OrthoDB" id="9770036at2"/>
<evidence type="ECO:0000256" key="2">
    <source>
        <dbReference type="ARBA" id="ARBA00022475"/>
    </source>
</evidence>
<evidence type="ECO:0000256" key="7">
    <source>
        <dbReference type="SAM" id="Phobius"/>
    </source>
</evidence>
<keyword evidence="11" id="KW-1185">Reference proteome</keyword>
<comment type="subcellular location">
    <subcellularLocation>
        <location evidence="1">Cell membrane</location>
        <topology evidence="1">Multi-pass membrane protein</topology>
    </subcellularLocation>
</comment>
<feature type="transmembrane region" description="Helical" evidence="7">
    <location>
        <begin position="385"/>
        <end position="406"/>
    </location>
</feature>
<evidence type="ECO:0000313" key="11">
    <source>
        <dbReference type="Proteomes" id="UP000031167"/>
    </source>
</evidence>
<keyword evidence="2" id="KW-1003">Cell membrane</keyword>
<comment type="caution">
    <text evidence="10">The sequence shown here is derived from an EMBL/GenBank/DDBJ whole genome shotgun (WGS) entry which is preliminary data.</text>
</comment>
<evidence type="ECO:0000256" key="4">
    <source>
        <dbReference type="ARBA" id="ARBA00022989"/>
    </source>
</evidence>
<keyword evidence="10" id="KW-0547">Nucleotide-binding</keyword>
<evidence type="ECO:0000256" key="5">
    <source>
        <dbReference type="ARBA" id="ARBA00023136"/>
    </source>
</evidence>
<evidence type="ECO:0000256" key="3">
    <source>
        <dbReference type="ARBA" id="ARBA00022692"/>
    </source>
</evidence>
<protein>
    <submittedName>
        <fullName evidence="10">Multidrug ABC transporter ATP-binding protein</fullName>
    </submittedName>
</protein>
<keyword evidence="3 7" id="KW-0812">Transmembrane</keyword>
<feature type="transmembrane region" description="Helical" evidence="7">
    <location>
        <begin position="292"/>
        <end position="317"/>
    </location>
</feature>
<dbReference type="Pfam" id="PF02687">
    <property type="entry name" value="FtsX"/>
    <property type="match status" value="1"/>
</dbReference>
<dbReference type="Pfam" id="PF12704">
    <property type="entry name" value="MacB_PCD"/>
    <property type="match status" value="1"/>
</dbReference>
<evidence type="ECO:0000256" key="6">
    <source>
        <dbReference type="ARBA" id="ARBA00038076"/>
    </source>
</evidence>
<dbReference type="EMBL" id="JWTA01000005">
    <property type="protein sequence ID" value="KIC63394.1"/>
    <property type="molecule type" value="Genomic_DNA"/>
</dbReference>
<feature type="transmembrane region" description="Helical" evidence="7">
    <location>
        <begin position="25"/>
        <end position="45"/>
    </location>
</feature>
<keyword evidence="5 7" id="KW-0472">Membrane</keyword>
<dbReference type="InterPro" id="IPR025857">
    <property type="entry name" value="MacB_PCD"/>
</dbReference>
<feature type="domain" description="ABC3 transporter permease C-terminal" evidence="8">
    <location>
        <begin position="295"/>
        <end position="415"/>
    </location>
</feature>
<name>A0A0B4CQ81_9FLAO</name>